<organism evidence="6 7">
    <name type="scientific">Bifidobacterium gallicum DSM 20093 = LMG 11596</name>
    <dbReference type="NCBI Taxonomy" id="561180"/>
    <lineage>
        <taxon>Bacteria</taxon>
        <taxon>Bacillati</taxon>
        <taxon>Actinomycetota</taxon>
        <taxon>Actinomycetes</taxon>
        <taxon>Bifidobacteriales</taxon>
        <taxon>Bifidobacteriaceae</taxon>
        <taxon>Bifidobacterium</taxon>
    </lineage>
</organism>
<dbReference type="EMBL" id="ABXB03000005">
    <property type="protein sequence ID" value="EFA22191.1"/>
    <property type="molecule type" value="Genomic_DNA"/>
</dbReference>
<feature type="active site" description="Proton acceptor" evidence="3">
    <location>
        <position position="201"/>
    </location>
</feature>
<keyword evidence="2 3" id="KW-0378">Hydrolase</keyword>
<keyword evidence="3" id="KW-0963">Cytoplasm</keyword>
<dbReference type="CDD" id="cd00555">
    <property type="entry name" value="Maf"/>
    <property type="match status" value="1"/>
</dbReference>
<comment type="caution">
    <text evidence="6">The sequence shown here is derived from an EMBL/GenBank/DDBJ whole genome shotgun (WGS) entry which is preliminary data.</text>
</comment>
<keyword evidence="3" id="KW-0546">Nucleotide metabolism</keyword>
<feature type="compositionally biased region" description="Basic and acidic residues" evidence="4">
    <location>
        <begin position="124"/>
        <end position="133"/>
    </location>
</feature>
<comment type="subcellular location">
    <subcellularLocation>
        <location evidence="3">Cytoplasm</location>
    </subcellularLocation>
</comment>
<comment type="caution">
    <text evidence="3">Lacks conserved residue(s) required for the propagation of feature annotation.</text>
</comment>
<dbReference type="Pfam" id="PF00293">
    <property type="entry name" value="NUDIX"/>
    <property type="match status" value="1"/>
</dbReference>
<dbReference type="InterPro" id="IPR000086">
    <property type="entry name" value="NUDIX_hydrolase_dom"/>
</dbReference>
<feature type="region of interest" description="Disordered" evidence="4">
    <location>
        <begin position="121"/>
        <end position="155"/>
    </location>
</feature>
<evidence type="ECO:0000313" key="7">
    <source>
        <dbReference type="Proteomes" id="UP000003656"/>
    </source>
</evidence>
<dbReference type="CDD" id="cd18877">
    <property type="entry name" value="NUDIX_Hydrolase"/>
    <property type="match status" value="1"/>
</dbReference>
<protein>
    <recommendedName>
        <fullName evidence="3">Nucleoside triphosphate pyrophosphatase</fullName>
        <ecNumber evidence="3">3.6.1.9</ecNumber>
    </recommendedName>
    <alternativeName>
        <fullName evidence="3">Nucleotide pyrophosphatase</fullName>
        <shortName evidence="3">Nucleotide PPase</shortName>
    </alternativeName>
</protein>
<dbReference type="GO" id="GO:0005737">
    <property type="term" value="C:cytoplasm"/>
    <property type="evidence" value="ECO:0007669"/>
    <property type="project" value="UniProtKB-SubCell"/>
</dbReference>
<feature type="domain" description="Nudix hydrolase" evidence="5">
    <location>
        <begin position="373"/>
        <end position="509"/>
    </location>
</feature>
<dbReference type="HAMAP" id="MF_00528">
    <property type="entry name" value="Maf"/>
    <property type="match status" value="1"/>
</dbReference>
<dbReference type="SUPFAM" id="SSF52972">
    <property type="entry name" value="ITPase-like"/>
    <property type="match status" value="2"/>
</dbReference>
<dbReference type="AlphaFoldDB" id="D1NWN2"/>
<dbReference type="eggNOG" id="COG1051">
    <property type="taxonomic scope" value="Bacteria"/>
</dbReference>
<comment type="similarity">
    <text evidence="3">Belongs to the Maf family.</text>
</comment>
<comment type="catalytic activity">
    <reaction evidence="3">
        <text>a ribonucleoside 5'-triphosphate + H2O = a ribonucleoside 5'-phosphate + diphosphate + H(+)</text>
        <dbReference type="Rhea" id="RHEA:23996"/>
        <dbReference type="ChEBI" id="CHEBI:15377"/>
        <dbReference type="ChEBI" id="CHEBI:15378"/>
        <dbReference type="ChEBI" id="CHEBI:33019"/>
        <dbReference type="ChEBI" id="CHEBI:58043"/>
        <dbReference type="ChEBI" id="CHEBI:61557"/>
        <dbReference type="EC" id="3.6.1.9"/>
    </reaction>
</comment>
<evidence type="ECO:0000259" key="5">
    <source>
        <dbReference type="PROSITE" id="PS51462"/>
    </source>
</evidence>
<gene>
    <name evidence="6" type="ORF">BIFGAL_04286</name>
</gene>
<evidence type="ECO:0000256" key="4">
    <source>
        <dbReference type="SAM" id="MobiDB-lite"/>
    </source>
</evidence>
<dbReference type="InterPro" id="IPR003697">
    <property type="entry name" value="Maf-like"/>
</dbReference>
<dbReference type="SUPFAM" id="SSF55811">
    <property type="entry name" value="Nudix"/>
    <property type="match status" value="1"/>
</dbReference>
<evidence type="ECO:0000256" key="3">
    <source>
        <dbReference type="HAMAP-Rule" id="MF_00528"/>
    </source>
</evidence>
<dbReference type="Pfam" id="PF02545">
    <property type="entry name" value="Maf"/>
    <property type="match status" value="2"/>
</dbReference>
<comment type="catalytic activity">
    <reaction evidence="3">
        <text>a 2'-deoxyribonucleoside 5'-triphosphate + H2O = a 2'-deoxyribonucleoside 5'-phosphate + diphosphate + H(+)</text>
        <dbReference type="Rhea" id="RHEA:44644"/>
        <dbReference type="ChEBI" id="CHEBI:15377"/>
        <dbReference type="ChEBI" id="CHEBI:15378"/>
        <dbReference type="ChEBI" id="CHEBI:33019"/>
        <dbReference type="ChEBI" id="CHEBI:61560"/>
        <dbReference type="ChEBI" id="CHEBI:65317"/>
        <dbReference type="EC" id="3.6.1.9"/>
    </reaction>
</comment>
<dbReference type="Proteomes" id="UP000003656">
    <property type="component" value="Unassembled WGS sequence"/>
</dbReference>
<dbReference type="Gene3D" id="3.90.950.10">
    <property type="match status" value="2"/>
</dbReference>
<dbReference type="eggNOG" id="COG0424">
    <property type="taxonomic scope" value="Bacteria"/>
</dbReference>
<dbReference type="EC" id="3.6.1.9" evidence="3"/>
<dbReference type="PANTHER" id="PTHR43213">
    <property type="entry name" value="BIFUNCTIONAL DTTP/UTP PYROPHOSPHATASE/METHYLTRANSFERASE PROTEIN-RELATED"/>
    <property type="match status" value="1"/>
</dbReference>
<dbReference type="InterPro" id="IPR015797">
    <property type="entry name" value="NUDIX_hydrolase-like_dom_sf"/>
</dbReference>
<dbReference type="STRING" id="561180.BIFGAL_04286"/>
<evidence type="ECO:0000313" key="6">
    <source>
        <dbReference type="EMBL" id="EFA22191.1"/>
    </source>
</evidence>
<dbReference type="Gene3D" id="3.90.79.10">
    <property type="entry name" value="Nucleoside Triphosphate Pyrophosphohydrolase"/>
    <property type="match status" value="1"/>
</dbReference>
<dbReference type="PROSITE" id="PS51462">
    <property type="entry name" value="NUDIX"/>
    <property type="match status" value="1"/>
</dbReference>
<accession>D1NWN2</accession>
<dbReference type="InterPro" id="IPR029001">
    <property type="entry name" value="ITPase-like_fam"/>
</dbReference>
<evidence type="ECO:0000256" key="2">
    <source>
        <dbReference type="ARBA" id="ARBA00022801"/>
    </source>
</evidence>
<dbReference type="GO" id="GO:0047429">
    <property type="term" value="F:nucleoside triphosphate diphosphatase activity"/>
    <property type="evidence" value="ECO:0007669"/>
    <property type="project" value="UniProtKB-EC"/>
</dbReference>
<comment type="cofactor">
    <cofactor evidence="1 3">
        <name>a divalent metal cation</name>
        <dbReference type="ChEBI" id="CHEBI:60240"/>
    </cofactor>
</comment>
<proteinExistence type="inferred from homology"/>
<sequence length="517" mass="56088">MLQLSAIVVRRVAQVEWGSMTIPVILASQSPARRNVLFDAGICPTIRVSHVDEDAVVERAAAKDNITVDEMGIDRRVMLLAQAKAQVVYESYVQTAKTAQQARGQAVVGRPLDAVHSNAQPETLDNRDTKAHAQEQQAFPSLEVEPVSAEAGQHRDAVSAAMTRDFSGIQIPVTSSDLAQQEHDRQGLGKVQHGPLILGCDSMFLLDGKAYGKPHDAKTAKERIMAMSGKTGELWTGHCLIDFATGRVAKGASKALVHFAKFSEHDADAYIATGEPLEVAGSFTLDGFGGAFIESIEGAPSGIIGVSLPLVRTLTQELGIDWTDLWNVGQMDRTRMEQGEIKAEPEHAKSPVEYVHQPGDGWIDCACGRRHWGLNGAAGVLLARRNEQGEATDIVMQHRSAWSAEGGTWGIPGGAIADGEDPIEGALREAYEEAAINPQDIEVLGTYAEDHGSWAYTTVFAFEKPGHHVEPHANDNESTEMQWVPIDQVADRKLLTAFKTDWPAFKQRLQQLAAEVA</sequence>
<evidence type="ECO:0000256" key="1">
    <source>
        <dbReference type="ARBA" id="ARBA00001968"/>
    </source>
</evidence>
<name>D1NWN2_9BIFI</name>
<comment type="function">
    <text evidence="3">Nucleoside triphosphate pyrophosphatase. May have a dual role in cell division arrest and in preventing the incorporation of modified nucleotides into cellular nucleic acids.</text>
</comment>
<dbReference type="GO" id="GO:0009117">
    <property type="term" value="P:nucleotide metabolic process"/>
    <property type="evidence" value="ECO:0007669"/>
    <property type="project" value="UniProtKB-KW"/>
</dbReference>
<reference evidence="6 7" key="1">
    <citation type="submission" date="2009-11" db="EMBL/GenBank/DDBJ databases">
        <authorList>
            <person name="Weinstock G."/>
            <person name="Sodergren E."/>
            <person name="Clifton S."/>
            <person name="Fulton L."/>
            <person name="Fulton B."/>
            <person name="Courtney L."/>
            <person name="Fronick C."/>
            <person name="Harrison M."/>
            <person name="Strong C."/>
            <person name="Farmer C."/>
            <person name="Delahaunty K."/>
            <person name="Markovic C."/>
            <person name="Hall O."/>
            <person name="Minx P."/>
            <person name="Tomlinson C."/>
            <person name="Mitreva M."/>
            <person name="Nelson J."/>
            <person name="Hou S."/>
            <person name="Wollam A."/>
            <person name="Pepin K.H."/>
            <person name="Johnson M."/>
            <person name="Bhonagiri V."/>
            <person name="Nash W.E."/>
            <person name="Warren W."/>
            <person name="Chinwalla A."/>
            <person name="Mardis E.R."/>
            <person name="Wilson R.K."/>
        </authorList>
    </citation>
    <scope>NUCLEOTIDE SEQUENCE [LARGE SCALE GENOMIC DNA]</scope>
    <source>
        <strain evidence="6 7">DSM 20093</strain>
    </source>
</reference>
<dbReference type="PANTHER" id="PTHR43213:SF5">
    <property type="entry name" value="BIFUNCTIONAL DTTP_UTP PYROPHOSPHATASE_METHYLTRANSFERASE PROTEIN-RELATED"/>
    <property type="match status" value="1"/>
</dbReference>